<evidence type="ECO:0000256" key="2">
    <source>
        <dbReference type="ARBA" id="ARBA00022803"/>
    </source>
</evidence>
<dbReference type="EMBL" id="JAQNDO010000001">
    <property type="protein sequence ID" value="MDC0743405.1"/>
    <property type="molecule type" value="Genomic_DNA"/>
</dbReference>
<dbReference type="PROSITE" id="PS50005">
    <property type="entry name" value="TPR"/>
    <property type="match status" value="1"/>
</dbReference>
<keyword evidence="5" id="KW-1185">Reference proteome</keyword>
<dbReference type="PANTHER" id="PTHR44227">
    <property type="match status" value="1"/>
</dbReference>
<evidence type="ECO:0000313" key="5">
    <source>
        <dbReference type="Proteomes" id="UP001221411"/>
    </source>
</evidence>
<dbReference type="Proteomes" id="UP001221411">
    <property type="component" value="Unassembled WGS sequence"/>
</dbReference>
<dbReference type="PANTHER" id="PTHR44227:SF3">
    <property type="entry name" value="PROTEIN O-MANNOSYL-TRANSFERASE TMTC4"/>
    <property type="match status" value="1"/>
</dbReference>
<keyword evidence="1" id="KW-0677">Repeat</keyword>
<comment type="caution">
    <text evidence="4">The sequence shown here is derived from an EMBL/GenBank/DDBJ whole genome shotgun (WGS) entry which is preliminary data.</text>
</comment>
<evidence type="ECO:0000256" key="3">
    <source>
        <dbReference type="PROSITE-ProRule" id="PRU00339"/>
    </source>
</evidence>
<gene>
    <name evidence="4" type="ORF">POL67_18780</name>
</gene>
<dbReference type="InterPro" id="IPR019734">
    <property type="entry name" value="TPR_rpt"/>
</dbReference>
<dbReference type="Pfam" id="PF13181">
    <property type="entry name" value="TPR_8"/>
    <property type="match status" value="1"/>
</dbReference>
<dbReference type="SUPFAM" id="SSF48452">
    <property type="entry name" value="TPR-like"/>
    <property type="match status" value="1"/>
</dbReference>
<dbReference type="RefSeq" id="WP_271918907.1">
    <property type="nucleotide sequence ID" value="NZ_JAQNDO010000001.1"/>
</dbReference>
<name>A0ABT5ENJ6_9BACT</name>
<dbReference type="Gene3D" id="1.25.40.10">
    <property type="entry name" value="Tetratricopeptide repeat domain"/>
    <property type="match status" value="2"/>
</dbReference>
<protein>
    <submittedName>
        <fullName evidence="4">Tetratricopeptide repeat protein</fullName>
    </submittedName>
</protein>
<dbReference type="InterPro" id="IPR052346">
    <property type="entry name" value="O-mannosyl-transferase_TMTC"/>
</dbReference>
<dbReference type="Pfam" id="PF13431">
    <property type="entry name" value="TPR_17"/>
    <property type="match status" value="1"/>
</dbReference>
<organism evidence="4 5">
    <name type="scientific">Polyangium mundeleinium</name>
    <dbReference type="NCBI Taxonomy" id="2995306"/>
    <lineage>
        <taxon>Bacteria</taxon>
        <taxon>Pseudomonadati</taxon>
        <taxon>Myxococcota</taxon>
        <taxon>Polyangia</taxon>
        <taxon>Polyangiales</taxon>
        <taxon>Polyangiaceae</taxon>
        <taxon>Polyangium</taxon>
    </lineage>
</organism>
<proteinExistence type="predicted"/>
<evidence type="ECO:0000256" key="1">
    <source>
        <dbReference type="ARBA" id="ARBA00022737"/>
    </source>
</evidence>
<evidence type="ECO:0000313" key="4">
    <source>
        <dbReference type="EMBL" id="MDC0743405.1"/>
    </source>
</evidence>
<keyword evidence="2 3" id="KW-0802">TPR repeat</keyword>
<dbReference type="InterPro" id="IPR011990">
    <property type="entry name" value="TPR-like_helical_dom_sf"/>
</dbReference>
<reference evidence="4 5" key="1">
    <citation type="submission" date="2022-11" db="EMBL/GenBank/DDBJ databases">
        <title>Minimal conservation of predation-associated metabolite biosynthetic gene clusters underscores biosynthetic potential of Myxococcota including descriptions for ten novel species: Archangium lansinium sp. nov., Myxococcus landrumus sp. nov., Nannocystis bai.</title>
        <authorList>
            <person name="Ahearne A."/>
            <person name="Stevens C."/>
            <person name="Dowd S."/>
        </authorList>
    </citation>
    <scope>NUCLEOTIDE SEQUENCE [LARGE SCALE GENOMIC DNA]</scope>
    <source>
        <strain evidence="4 5">RJM3</strain>
    </source>
</reference>
<accession>A0ABT5ENJ6</accession>
<sequence>MKLGAMVMASCLVVSSMLGMGCSRNRQEAVILANQADKEVALNPEGAATKYEQATKLDPTNHRIFYKLSMAFKKKEEWDKTASTLSRATQLAPKFANYWFERAYALEMQAKKKTISYEEAKEPYQKCIENDPNFADCYHQLGNVFLWTDDEQKALENFTKAVEHNPTEIRYYTALADLYIRLGYTKEAEQVLKEAKNFAKPGDKTLFGVHVLLSQVHQDRGSLPEMVTELEAAKAVAGNEGPESVQILFSLGSTYAQLTPPRTQEAVQMLKGFTARACKGAKAASFKTECETAQTLVTRLGGN</sequence>
<feature type="repeat" description="TPR" evidence="3">
    <location>
        <begin position="135"/>
        <end position="168"/>
    </location>
</feature>
<dbReference type="SMART" id="SM00028">
    <property type="entry name" value="TPR"/>
    <property type="match status" value="4"/>
</dbReference>
<dbReference type="PROSITE" id="PS51257">
    <property type="entry name" value="PROKAR_LIPOPROTEIN"/>
    <property type="match status" value="1"/>
</dbReference>